<dbReference type="Pfam" id="PF16015">
    <property type="entry name" value="Promethin"/>
    <property type="match status" value="1"/>
</dbReference>
<keyword evidence="2" id="KW-1133">Transmembrane helix</keyword>
<gene>
    <name evidence="3" type="ORF">K7432_008231</name>
</gene>
<evidence type="ECO:0008006" key="5">
    <source>
        <dbReference type="Google" id="ProtNLM"/>
    </source>
</evidence>
<feature type="compositionally biased region" description="Basic residues" evidence="1">
    <location>
        <begin position="19"/>
        <end position="29"/>
    </location>
</feature>
<name>A0ABR2WS49_9FUNG</name>
<proteinExistence type="predicted"/>
<evidence type="ECO:0000313" key="3">
    <source>
        <dbReference type="EMBL" id="KAK9764346.1"/>
    </source>
</evidence>
<keyword evidence="2" id="KW-0472">Membrane</keyword>
<feature type="compositionally biased region" description="Polar residues" evidence="1">
    <location>
        <begin position="1"/>
        <end position="18"/>
    </location>
</feature>
<accession>A0ABR2WS49</accession>
<organism evidence="3 4">
    <name type="scientific">Basidiobolus ranarum</name>
    <dbReference type="NCBI Taxonomy" id="34480"/>
    <lineage>
        <taxon>Eukaryota</taxon>
        <taxon>Fungi</taxon>
        <taxon>Fungi incertae sedis</taxon>
        <taxon>Zoopagomycota</taxon>
        <taxon>Entomophthoromycotina</taxon>
        <taxon>Basidiobolomycetes</taxon>
        <taxon>Basidiobolales</taxon>
        <taxon>Basidiobolaceae</taxon>
        <taxon>Basidiobolus</taxon>
    </lineage>
</organism>
<sequence>MNTQTEPSSNDLTPTPHNSNRKKPNKKRGQTTQQDTSVGAVIDRILEDGQLTSRLQTSLYEQMSSANEYLNEHASLQVLVYGTFILGLLPTIMFGVYVFSTFAGVFGAVFLSFCAIEGIMLTFGLIVLVPVLLTCFGTMLFLISTYYFLRYAYQVSCRVQYWLENSINPPTYHPTALYSTEKRNHALQPAEEESEDTDQVLPQD</sequence>
<feature type="transmembrane region" description="Helical" evidence="2">
    <location>
        <begin position="78"/>
        <end position="111"/>
    </location>
</feature>
<evidence type="ECO:0000256" key="2">
    <source>
        <dbReference type="SAM" id="Phobius"/>
    </source>
</evidence>
<comment type="caution">
    <text evidence="3">The sequence shown here is derived from an EMBL/GenBank/DDBJ whole genome shotgun (WGS) entry which is preliminary data.</text>
</comment>
<reference evidence="3 4" key="1">
    <citation type="submission" date="2023-04" db="EMBL/GenBank/DDBJ databases">
        <title>Genome of Basidiobolus ranarum AG-B5.</title>
        <authorList>
            <person name="Stajich J.E."/>
            <person name="Carter-House D."/>
            <person name="Gryganskyi A."/>
        </authorList>
    </citation>
    <scope>NUCLEOTIDE SEQUENCE [LARGE SCALE GENOMIC DNA]</scope>
    <source>
        <strain evidence="3 4">AG-B5</strain>
    </source>
</reference>
<dbReference type="Proteomes" id="UP001479436">
    <property type="component" value="Unassembled WGS sequence"/>
</dbReference>
<feature type="region of interest" description="Disordered" evidence="1">
    <location>
        <begin position="1"/>
        <end position="35"/>
    </location>
</feature>
<protein>
    <recommendedName>
        <fullName evidence="5">Promethin</fullName>
    </recommendedName>
</protein>
<keyword evidence="2" id="KW-0812">Transmembrane</keyword>
<evidence type="ECO:0000313" key="4">
    <source>
        <dbReference type="Proteomes" id="UP001479436"/>
    </source>
</evidence>
<evidence type="ECO:0000256" key="1">
    <source>
        <dbReference type="SAM" id="MobiDB-lite"/>
    </source>
</evidence>
<keyword evidence="4" id="KW-1185">Reference proteome</keyword>
<feature type="transmembrane region" description="Helical" evidence="2">
    <location>
        <begin position="123"/>
        <end position="149"/>
    </location>
</feature>
<dbReference type="EMBL" id="JASJQH010000446">
    <property type="protein sequence ID" value="KAK9764346.1"/>
    <property type="molecule type" value="Genomic_DNA"/>
</dbReference>